<dbReference type="Proteomes" id="UP001500326">
    <property type="component" value="Unassembled WGS sequence"/>
</dbReference>
<gene>
    <name evidence="2" type="ORF">GCM10009777_05620</name>
</gene>
<keyword evidence="1" id="KW-0812">Transmembrane</keyword>
<reference evidence="3" key="1">
    <citation type="journal article" date="2019" name="Int. J. Syst. Evol. Microbiol.">
        <title>The Global Catalogue of Microorganisms (GCM) 10K type strain sequencing project: providing services to taxonomists for standard genome sequencing and annotation.</title>
        <authorList>
            <consortium name="The Broad Institute Genomics Platform"/>
            <consortium name="The Broad Institute Genome Sequencing Center for Infectious Disease"/>
            <person name="Wu L."/>
            <person name="Ma J."/>
        </authorList>
    </citation>
    <scope>NUCLEOTIDE SEQUENCE [LARGE SCALE GENOMIC DNA]</scope>
    <source>
        <strain evidence="3">JCM 14902</strain>
    </source>
</reference>
<evidence type="ECO:0000313" key="2">
    <source>
        <dbReference type="EMBL" id="GAA1975598.1"/>
    </source>
</evidence>
<feature type="transmembrane region" description="Helical" evidence="1">
    <location>
        <begin position="96"/>
        <end position="113"/>
    </location>
</feature>
<comment type="caution">
    <text evidence="2">The sequence shown here is derived from an EMBL/GenBank/DDBJ whole genome shotgun (WGS) entry which is preliminary data.</text>
</comment>
<dbReference type="EMBL" id="BAAAOH010000001">
    <property type="protein sequence ID" value="GAA1975598.1"/>
    <property type="molecule type" value="Genomic_DNA"/>
</dbReference>
<keyword evidence="3" id="KW-1185">Reference proteome</keyword>
<feature type="transmembrane region" description="Helical" evidence="1">
    <location>
        <begin position="44"/>
        <end position="63"/>
    </location>
</feature>
<proteinExistence type="predicted"/>
<sequence length="146" mass="15463">MVPADPPRQVRRAPASYYILAVVFGVIATSIVAAIVGVTNQPDFWLAFGIGALCAAYPAFALGHKLFVSRNTIVVDAHGEQSVEVQWMLRAGAETFLDLLVAMTLGAAVLLITRFELQAAVALLGLLALAVADVGARYLVIRARAS</sequence>
<protein>
    <submittedName>
        <fullName evidence="2">Uncharacterized protein</fullName>
    </submittedName>
</protein>
<organism evidence="2 3">
    <name type="scientific">Microbacterium pumilum</name>
    <dbReference type="NCBI Taxonomy" id="344165"/>
    <lineage>
        <taxon>Bacteria</taxon>
        <taxon>Bacillati</taxon>
        <taxon>Actinomycetota</taxon>
        <taxon>Actinomycetes</taxon>
        <taxon>Micrococcales</taxon>
        <taxon>Microbacteriaceae</taxon>
        <taxon>Microbacterium</taxon>
    </lineage>
</organism>
<feature type="transmembrane region" description="Helical" evidence="1">
    <location>
        <begin position="119"/>
        <end position="140"/>
    </location>
</feature>
<keyword evidence="1" id="KW-0472">Membrane</keyword>
<evidence type="ECO:0000313" key="3">
    <source>
        <dbReference type="Proteomes" id="UP001500326"/>
    </source>
</evidence>
<evidence type="ECO:0000256" key="1">
    <source>
        <dbReference type="SAM" id="Phobius"/>
    </source>
</evidence>
<name>A0ABP5D806_9MICO</name>
<feature type="transmembrane region" description="Helical" evidence="1">
    <location>
        <begin position="17"/>
        <end position="38"/>
    </location>
</feature>
<keyword evidence="1" id="KW-1133">Transmembrane helix</keyword>
<accession>A0ABP5D806</accession>
<dbReference type="RefSeq" id="WP_344058315.1">
    <property type="nucleotide sequence ID" value="NZ_BAAAOH010000001.1"/>
</dbReference>